<dbReference type="PANTHER" id="PTHR36933">
    <property type="entry name" value="SLL0788 PROTEIN"/>
    <property type="match status" value="1"/>
</dbReference>
<protein>
    <submittedName>
        <fullName evidence="3">Uncharacterized protein (DUF305 family)</fullName>
    </submittedName>
</protein>
<dbReference type="Pfam" id="PF03713">
    <property type="entry name" value="DUF305"/>
    <property type="match status" value="1"/>
</dbReference>
<keyword evidence="4" id="KW-1185">Reference proteome</keyword>
<dbReference type="RefSeq" id="WP_111321446.1">
    <property type="nucleotide sequence ID" value="NZ_BIFX01000001.1"/>
</dbReference>
<keyword evidence="1" id="KW-0732">Signal</keyword>
<dbReference type="Proteomes" id="UP000248806">
    <property type="component" value="Unassembled WGS sequence"/>
</dbReference>
<accession>A0A326UIP9</accession>
<proteinExistence type="predicted"/>
<dbReference type="InterPro" id="IPR012347">
    <property type="entry name" value="Ferritin-like"/>
</dbReference>
<gene>
    <name evidence="3" type="ORF">EI42_02034</name>
</gene>
<reference evidence="3 4" key="1">
    <citation type="submission" date="2018-06" db="EMBL/GenBank/DDBJ databases">
        <title>Genomic Encyclopedia of Archaeal and Bacterial Type Strains, Phase II (KMG-II): from individual species to whole genera.</title>
        <authorList>
            <person name="Goeker M."/>
        </authorList>
    </citation>
    <scope>NUCLEOTIDE SEQUENCE [LARGE SCALE GENOMIC DNA]</scope>
    <source>
        <strain evidence="3 4">ATCC BAA-1881</strain>
    </source>
</reference>
<dbReference type="AlphaFoldDB" id="A0A326UIP9"/>
<dbReference type="PROSITE" id="PS51257">
    <property type="entry name" value="PROKAR_LIPOPROTEIN"/>
    <property type="match status" value="1"/>
</dbReference>
<dbReference type="EMBL" id="QKUF01000005">
    <property type="protein sequence ID" value="PZW32008.1"/>
    <property type="molecule type" value="Genomic_DNA"/>
</dbReference>
<evidence type="ECO:0000313" key="3">
    <source>
        <dbReference type="EMBL" id="PZW32008.1"/>
    </source>
</evidence>
<dbReference type="InterPro" id="IPR005183">
    <property type="entry name" value="DUF305_CopM-like"/>
</dbReference>
<comment type="caution">
    <text evidence="3">The sequence shown here is derived from an EMBL/GenBank/DDBJ whole genome shotgun (WGS) entry which is preliminary data.</text>
</comment>
<evidence type="ECO:0000256" key="1">
    <source>
        <dbReference type="SAM" id="SignalP"/>
    </source>
</evidence>
<feature type="domain" description="DUF305" evidence="2">
    <location>
        <begin position="38"/>
        <end position="172"/>
    </location>
</feature>
<name>A0A326UIP9_THEHA</name>
<evidence type="ECO:0000259" key="2">
    <source>
        <dbReference type="Pfam" id="PF03713"/>
    </source>
</evidence>
<feature type="chain" id="PRO_5016275262" evidence="1">
    <location>
        <begin position="25"/>
        <end position="187"/>
    </location>
</feature>
<dbReference type="OrthoDB" id="8603558at2"/>
<sequence>MKRFSLVLLGVVLAVLLAACGGTSQEGAPPGSSNAPFDAKFIDGMVKHHQGAIDMAKEAQQKAEHQEIKNLANSIVTDQQKEITEMQNWRKQWYPELAQTNGLDMHMGEMKISDDTSKPFDQRFLAAMISHHQGAIDMAKEAQQKAEHQEIKNLANSIITAQQKEIDQMKQWEKSWYGQSSEGEQHH</sequence>
<evidence type="ECO:0000313" key="4">
    <source>
        <dbReference type="Proteomes" id="UP000248806"/>
    </source>
</evidence>
<dbReference type="Gene3D" id="1.20.1260.10">
    <property type="match status" value="2"/>
</dbReference>
<dbReference type="PANTHER" id="PTHR36933:SF1">
    <property type="entry name" value="SLL0788 PROTEIN"/>
    <property type="match status" value="1"/>
</dbReference>
<organism evidence="3 4">
    <name type="scientific">Thermosporothrix hazakensis</name>
    <dbReference type="NCBI Taxonomy" id="644383"/>
    <lineage>
        <taxon>Bacteria</taxon>
        <taxon>Bacillati</taxon>
        <taxon>Chloroflexota</taxon>
        <taxon>Ktedonobacteria</taxon>
        <taxon>Ktedonobacterales</taxon>
        <taxon>Thermosporotrichaceae</taxon>
        <taxon>Thermosporothrix</taxon>
    </lineage>
</organism>
<feature type="signal peptide" evidence="1">
    <location>
        <begin position="1"/>
        <end position="24"/>
    </location>
</feature>